<dbReference type="GO" id="GO:0008662">
    <property type="term" value="F:1-phosphofructokinase activity"/>
    <property type="evidence" value="ECO:0007669"/>
    <property type="project" value="UniProtKB-EC"/>
</dbReference>
<dbReference type="PANTHER" id="PTHR46566">
    <property type="entry name" value="1-PHOSPHOFRUCTOKINASE-RELATED"/>
    <property type="match status" value="1"/>
</dbReference>
<comment type="similarity">
    <text evidence="1">Belongs to the carbohydrate kinase PfkB family.</text>
</comment>
<dbReference type="InterPro" id="IPR002173">
    <property type="entry name" value="Carboh/pur_kinase_PfkB_CS"/>
</dbReference>
<dbReference type="GO" id="GO:0005829">
    <property type="term" value="C:cytosol"/>
    <property type="evidence" value="ECO:0007669"/>
    <property type="project" value="TreeGrafter"/>
</dbReference>
<keyword evidence="2 6" id="KW-0808">Transferase</keyword>
<name>A0A7W4YM32_9MICO</name>
<evidence type="ECO:0000256" key="4">
    <source>
        <dbReference type="ARBA" id="ARBA00022777"/>
    </source>
</evidence>
<comment type="caution">
    <text evidence="8">The sequence shown here is derived from an EMBL/GenBank/DDBJ whole genome shotgun (WGS) entry which is preliminary data.</text>
</comment>
<evidence type="ECO:0000259" key="7">
    <source>
        <dbReference type="Pfam" id="PF00294"/>
    </source>
</evidence>
<gene>
    <name evidence="8" type="ORF">FHX49_000218</name>
</gene>
<dbReference type="InterPro" id="IPR017583">
    <property type="entry name" value="Tagatose/fructose_Pkinase"/>
</dbReference>
<evidence type="ECO:0000313" key="9">
    <source>
        <dbReference type="Proteomes" id="UP000529310"/>
    </source>
</evidence>
<dbReference type="EMBL" id="JACHWQ010000001">
    <property type="protein sequence ID" value="MBB2974677.1"/>
    <property type="molecule type" value="Genomic_DNA"/>
</dbReference>
<dbReference type="RefSeq" id="WP_165142567.1">
    <property type="nucleotide sequence ID" value="NZ_CP049255.1"/>
</dbReference>
<evidence type="ECO:0000256" key="3">
    <source>
        <dbReference type="ARBA" id="ARBA00022741"/>
    </source>
</evidence>
<evidence type="ECO:0000256" key="5">
    <source>
        <dbReference type="ARBA" id="ARBA00022840"/>
    </source>
</evidence>
<keyword evidence="4 8" id="KW-0418">Kinase</keyword>
<organism evidence="8 9">
    <name type="scientific">Microbacterium endophyticum</name>
    <dbReference type="NCBI Taxonomy" id="1526412"/>
    <lineage>
        <taxon>Bacteria</taxon>
        <taxon>Bacillati</taxon>
        <taxon>Actinomycetota</taxon>
        <taxon>Actinomycetes</taxon>
        <taxon>Micrococcales</taxon>
        <taxon>Microbacteriaceae</taxon>
        <taxon>Microbacterium</taxon>
    </lineage>
</organism>
<dbReference type="NCBIfam" id="TIGR03168">
    <property type="entry name" value="1-PFK"/>
    <property type="match status" value="1"/>
</dbReference>
<accession>A0A7W4YM32</accession>
<dbReference type="CDD" id="cd01164">
    <property type="entry name" value="FruK_PfkB_like"/>
    <property type="match status" value="1"/>
</dbReference>
<proteinExistence type="inferred from homology"/>
<dbReference type="GO" id="GO:0005524">
    <property type="term" value="F:ATP binding"/>
    <property type="evidence" value="ECO:0007669"/>
    <property type="project" value="UniProtKB-KW"/>
</dbReference>
<evidence type="ECO:0000256" key="6">
    <source>
        <dbReference type="PIRNR" id="PIRNR000535"/>
    </source>
</evidence>
<keyword evidence="9" id="KW-1185">Reference proteome</keyword>
<dbReference type="InterPro" id="IPR011611">
    <property type="entry name" value="PfkB_dom"/>
</dbReference>
<dbReference type="Pfam" id="PF00294">
    <property type="entry name" value="PfkB"/>
    <property type="match status" value="1"/>
</dbReference>
<keyword evidence="5" id="KW-0067">ATP-binding</keyword>
<dbReference type="AlphaFoldDB" id="A0A7W4YM32"/>
<dbReference type="PANTHER" id="PTHR46566:SF5">
    <property type="entry name" value="1-PHOSPHOFRUCTOKINASE"/>
    <property type="match status" value="1"/>
</dbReference>
<dbReference type="Gene3D" id="3.40.1190.20">
    <property type="match status" value="1"/>
</dbReference>
<dbReference type="Proteomes" id="UP000529310">
    <property type="component" value="Unassembled WGS sequence"/>
</dbReference>
<dbReference type="PIRSF" id="PIRSF000535">
    <property type="entry name" value="1PFK/6PFK/LacC"/>
    <property type="match status" value="1"/>
</dbReference>
<dbReference type="InterPro" id="IPR029056">
    <property type="entry name" value="Ribokinase-like"/>
</dbReference>
<evidence type="ECO:0000313" key="8">
    <source>
        <dbReference type="EMBL" id="MBB2974677.1"/>
    </source>
</evidence>
<dbReference type="PROSITE" id="PS00584">
    <property type="entry name" value="PFKB_KINASES_2"/>
    <property type="match status" value="1"/>
</dbReference>
<feature type="domain" description="Carbohydrate kinase PfkB" evidence="7">
    <location>
        <begin position="25"/>
        <end position="299"/>
    </location>
</feature>
<dbReference type="SUPFAM" id="SSF53613">
    <property type="entry name" value="Ribokinase-like"/>
    <property type="match status" value="1"/>
</dbReference>
<dbReference type="EC" id="2.7.1.56" evidence="8"/>
<sequence length="318" mass="32076">MIVTVTANPSLDRAMVLDAPLEVGIVQAAASTREDAGGKGINVGRVIQAAGEETLAVLPLAQNDPFAALLGETGLPFHAVPVHGHARSNLTITDPAGVTTKLNLPGAALRSGETDALLAIIVAACEDADWLVLAGSLPQGMNVDFYVDVIVAVRARWGDAAPRIAVDTSGAPLRAVVASGHPDLIKPNEHELADLAGVDAPTEDLLNAVLPIAASLVPDRVGAALITLGGDGAVFVDGSGALLAPAPRIHVASTVGAGDSSLAGFLLADVRGAAPSECLASAIRYGAAAATLPGTQPPTSSDFPPGEIVVRRRSNPLT</sequence>
<evidence type="ECO:0000256" key="1">
    <source>
        <dbReference type="ARBA" id="ARBA00010688"/>
    </source>
</evidence>
<reference evidence="8 9" key="1">
    <citation type="submission" date="2020-08" db="EMBL/GenBank/DDBJ databases">
        <title>Sequencing the genomes of 1000 actinobacteria strains.</title>
        <authorList>
            <person name="Klenk H.-P."/>
        </authorList>
    </citation>
    <scope>NUCLEOTIDE SEQUENCE [LARGE SCALE GENOMIC DNA]</scope>
    <source>
        <strain evidence="8 9">DSM 27099</strain>
    </source>
</reference>
<protein>
    <submittedName>
        <fullName evidence="8">1-phosphofructokinase</fullName>
        <ecNumber evidence="8">2.7.1.56</ecNumber>
    </submittedName>
</protein>
<evidence type="ECO:0000256" key="2">
    <source>
        <dbReference type="ARBA" id="ARBA00022679"/>
    </source>
</evidence>
<keyword evidence="3" id="KW-0547">Nucleotide-binding</keyword>